<dbReference type="PANTHER" id="PTHR30352">
    <property type="entry name" value="PYRUVATE FORMATE-LYASE-ACTIVATING ENZYME"/>
    <property type="match status" value="1"/>
</dbReference>
<sequence>MAQDERIGYVHSVETFGLVDGPGVRYVIFMQGCAMRCQYCHNPETWTFTQSNGKTPQEAFDAAYRYRNYWRNNGGLTISGGEPLLQMDFVSEVFRLAHDKGIHTALDTSGQPFSPDNARWMTRFDALLEHTSLVILDLKEVDNQKHRALTGHDNTNILEMAQYIARKGIPLWIRHVLVPGLTDDTEGLRRLNAFIRTLPTVRRVEILPYHTLGTFKWQNLNIPYSLDGVRVPTEEEIQAAEELLHVREYQDAPKR</sequence>
<gene>
    <name evidence="12" type="primary">pflA</name>
    <name evidence="12" type="ORF">IAD31_10255</name>
</gene>
<dbReference type="CDD" id="cd01335">
    <property type="entry name" value="Radical_SAM"/>
    <property type="match status" value="1"/>
</dbReference>
<keyword evidence="5 10" id="KW-0949">S-adenosyl-L-methionine</keyword>
<dbReference type="InterPro" id="IPR034457">
    <property type="entry name" value="Organic_radical-activating"/>
</dbReference>
<dbReference type="Proteomes" id="UP000886879">
    <property type="component" value="Unassembled WGS sequence"/>
</dbReference>
<evidence type="ECO:0000313" key="13">
    <source>
        <dbReference type="Proteomes" id="UP000886879"/>
    </source>
</evidence>
<evidence type="ECO:0000256" key="6">
    <source>
        <dbReference type="ARBA" id="ARBA00022723"/>
    </source>
</evidence>
<dbReference type="GO" id="GO:0051539">
    <property type="term" value="F:4 iron, 4 sulfur cluster binding"/>
    <property type="evidence" value="ECO:0007669"/>
    <property type="project" value="UniProtKB-UniRule"/>
</dbReference>
<protein>
    <recommendedName>
        <fullName evidence="3 10">Pyruvate formate-lyase-activating enzyme</fullName>
        <ecNumber evidence="10">1.97.1.4</ecNumber>
    </recommendedName>
</protein>
<comment type="catalytic activity">
    <reaction evidence="10">
        <text>glycyl-[formate C-acetyltransferase] + reduced [flavodoxin] + S-adenosyl-L-methionine = glycin-2-yl radical-[formate C-acetyltransferase] + semiquinone [flavodoxin] + 5'-deoxyadenosine + L-methionine + H(+)</text>
        <dbReference type="Rhea" id="RHEA:19225"/>
        <dbReference type="Rhea" id="RHEA-COMP:10622"/>
        <dbReference type="Rhea" id="RHEA-COMP:12190"/>
        <dbReference type="Rhea" id="RHEA-COMP:12191"/>
        <dbReference type="Rhea" id="RHEA-COMP:14480"/>
        <dbReference type="ChEBI" id="CHEBI:15378"/>
        <dbReference type="ChEBI" id="CHEBI:17319"/>
        <dbReference type="ChEBI" id="CHEBI:29947"/>
        <dbReference type="ChEBI" id="CHEBI:32722"/>
        <dbReference type="ChEBI" id="CHEBI:57618"/>
        <dbReference type="ChEBI" id="CHEBI:57844"/>
        <dbReference type="ChEBI" id="CHEBI:59789"/>
        <dbReference type="ChEBI" id="CHEBI:140311"/>
        <dbReference type="EC" id="1.97.1.4"/>
    </reaction>
</comment>
<keyword evidence="10" id="KW-0963">Cytoplasm</keyword>
<keyword evidence="8 10" id="KW-0408">Iron</keyword>
<dbReference type="InterPro" id="IPR013785">
    <property type="entry name" value="Aldolase_TIM"/>
</dbReference>
<feature type="domain" description="Radical SAM core" evidence="11">
    <location>
        <begin position="19"/>
        <end position="247"/>
    </location>
</feature>
<organism evidence="12 13">
    <name type="scientific">Candidatus Enterenecus faecium</name>
    <dbReference type="NCBI Taxonomy" id="2840780"/>
    <lineage>
        <taxon>Bacteria</taxon>
        <taxon>Bacillati</taxon>
        <taxon>Bacillota</taxon>
        <taxon>Clostridia</taxon>
        <taxon>Eubacteriales</taxon>
        <taxon>Candidatus Enterenecus</taxon>
    </lineage>
</organism>
<dbReference type="InterPro" id="IPR007197">
    <property type="entry name" value="rSAM"/>
</dbReference>
<comment type="function">
    <text evidence="1 10">Activation of pyruvate formate-lyase under anaerobic conditions by generation of an organic free radical, using S-adenosylmethionine and reduced flavodoxin as cosubstrates to produce 5'-deoxy-adenosine.</text>
</comment>
<evidence type="ECO:0000256" key="1">
    <source>
        <dbReference type="ARBA" id="ARBA00003141"/>
    </source>
</evidence>
<evidence type="ECO:0000256" key="10">
    <source>
        <dbReference type="RuleBase" id="RU362053"/>
    </source>
</evidence>
<comment type="similarity">
    <text evidence="2 10">Belongs to the organic radical-activating enzymes family.</text>
</comment>
<dbReference type="InterPro" id="IPR012838">
    <property type="entry name" value="PFL1_activating"/>
</dbReference>
<dbReference type="Gene3D" id="3.20.20.70">
    <property type="entry name" value="Aldolase class I"/>
    <property type="match status" value="1"/>
</dbReference>
<evidence type="ECO:0000313" key="12">
    <source>
        <dbReference type="EMBL" id="HIQ61954.1"/>
    </source>
</evidence>
<dbReference type="PANTHER" id="PTHR30352:SF5">
    <property type="entry name" value="PYRUVATE FORMATE-LYASE 1-ACTIVATING ENZYME"/>
    <property type="match status" value="1"/>
</dbReference>
<dbReference type="PROSITE" id="PS51918">
    <property type="entry name" value="RADICAL_SAM"/>
    <property type="match status" value="1"/>
</dbReference>
<evidence type="ECO:0000256" key="4">
    <source>
        <dbReference type="ARBA" id="ARBA00022485"/>
    </source>
</evidence>
<keyword evidence="12" id="KW-0670">Pyruvate</keyword>
<dbReference type="EC" id="1.97.1.4" evidence="10"/>
<dbReference type="SFLD" id="SFLDG01066">
    <property type="entry name" value="organic_radical-activating_enz"/>
    <property type="match status" value="1"/>
</dbReference>
<comment type="caution">
    <text evidence="12">The sequence shown here is derived from an EMBL/GenBank/DDBJ whole genome shotgun (WGS) entry which is preliminary data.</text>
</comment>
<evidence type="ECO:0000256" key="2">
    <source>
        <dbReference type="ARBA" id="ARBA00009777"/>
    </source>
</evidence>
<reference evidence="12" key="2">
    <citation type="journal article" date="2021" name="PeerJ">
        <title>Extensive microbial diversity within the chicken gut microbiome revealed by metagenomics and culture.</title>
        <authorList>
            <person name="Gilroy R."/>
            <person name="Ravi A."/>
            <person name="Getino M."/>
            <person name="Pursley I."/>
            <person name="Horton D.L."/>
            <person name="Alikhan N.F."/>
            <person name="Baker D."/>
            <person name="Gharbi K."/>
            <person name="Hall N."/>
            <person name="Watson M."/>
            <person name="Adriaenssens E.M."/>
            <person name="Foster-Nyarko E."/>
            <person name="Jarju S."/>
            <person name="Secka A."/>
            <person name="Antonio M."/>
            <person name="Oren A."/>
            <person name="Chaudhuri R.R."/>
            <person name="La Ragione R."/>
            <person name="Hildebrand F."/>
            <person name="Pallen M.J."/>
        </authorList>
    </citation>
    <scope>NUCLEOTIDE SEQUENCE</scope>
    <source>
        <strain evidence="12">ChiGjej2B2-12916</strain>
    </source>
</reference>
<reference evidence="12" key="1">
    <citation type="submission" date="2020-10" db="EMBL/GenBank/DDBJ databases">
        <authorList>
            <person name="Gilroy R."/>
        </authorList>
    </citation>
    <scope>NUCLEOTIDE SEQUENCE</scope>
    <source>
        <strain evidence="12">ChiGjej2B2-12916</strain>
    </source>
</reference>
<dbReference type="EMBL" id="DVFO01000107">
    <property type="protein sequence ID" value="HIQ61954.1"/>
    <property type="molecule type" value="Genomic_DNA"/>
</dbReference>
<keyword evidence="9 10" id="KW-0411">Iron-sulfur</keyword>
<proteinExistence type="inferred from homology"/>
<dbReference type="GO" id="GO:0043365">
    <property type="term" value="F:[formate-C-acetyltransferase]-activating enzyme activity"/>
    <property type="evidence" value="ECO:0007669"/>
    <property type="project" value="UniProtKB-UniRule"/>
</dbReference>
<keyword evidence="6 10" id="KW-0479">Metal-binding</keyword>
<comment type="subcellular location">
    <subcellularLocation>
        <location evidence="10">Cytoplasm</location>
    </subcellularLocation>
</comment>
<evidence type="ECO:0000259" key="11">
    <source>
        <dbReference type="PROSITE" id="PS51918"/>
    </source>
</evidence>
<accession>A0A9D1CIS7</accession>
<dbReference type="PROSITE" id="PS01087">
    <property type="entry name" value="RADICAL_ACTIVATING"/>
    <property type="match status" value="1"/>
</dbReference>
<evidence type="ECO:0000256" key="8">
    <source>
        <dbReference type="ARBA" id="ARBA00023004"/>
    </source>
</evidence>
<dbReference type="PIRSF" id="PIRSF000371">
    <property type="entry name" value="PFL_act_enz"/>
    <property type="match status" value="1"/>
</dbReference>
<evidence type="ECO:0000256" key="9">
    <source>
        <dbReference type="ARBA" id="ARBA00023014"/>
    </source>
</evidence>
<keyword evidence="4 10" id="KW-0004">4Fe-4S</keyword>
<dbReference type="SUPFAM" id="SSF102114">
    <property type="entry name" value="Radical SAM enzymes"/>
    <property type="match status" value="1"/>
</dbReference>
<dbReference type="Pfam" id="PF04055">
    <property type="entry name" value="Radical_SAM"/>
    <property type="match status" value="1"/>
</dbReference>
<evidence type="ECO:0000256" key="7">
    <source>
        <dbReference type="ARBA" id="ARBA00023002"/>
    </source>
</evidence>
<dbReference type="NCBIfam" id="TIGR02493">
    <property type="entry name" value="PFLA"/>
    <property type="match status" value="1"/>
</dbReference>
<dbReference type="AlphaFoldDB" id="A0A9D1CIS7"/>
<dbReference type="InterPro" id="IPR058240">
    <property type="entry name" value="rSAM_sf"/>
</dbReference>
<evidence type="ECO:0000256" key="5">
    <source>
        <dbReference type="ARBA" id="ARBA00022691"/>
    </source>
</evidence>
<keyword evidence="7 10" id="KW-0560">Oxidoreductase</keyword>
<dbReference type="InterPro" id="IPR001989">
    <property type="entry name" value="Radical_activat_CS"/>
</dbReference>
<evidence type="ECO:0000256" key="3">
    <source>
        <dbReference type="ARBA" id="ARBA00021356"/>
    </source>
</evidence>
<dbReference type="SFLD" id="SFLDS00029">
    <property type="entry name" value="Radical_SAM"/>
    <property type="match status" value="1"/>
</dbReference>
<dbReference type="InterPro" id="IPR012839">
    <property type="entry name" value="Organic_radical_activase"/>
</dbReference>
<comment type="cofactor">
    <cofactor evidence="10">
        <name>[4Fe-4S] cluster</name>
        <dbReference type="ChEBI" id="CHEBI:49883"/>
    </cofactor>
    <text evidence="10">Binds 1 [4Fe-4S] cluster. The cluster is coordinated with 3 cysteines and an exchangeable S-adenosyl-L-methionine.</text>
</comment>
<dbReference type="GO" id="GO:0005737">
    <property type="term" value="C:cytoplasm"/>
    <property type="evidence" value="ECO:0007669"/>
    <property type="project" value="UniProtKB-SubCell"/>
</dbReference>
<keyword evidence="12" id="KW-0456">Lyase</keyword>
<dbReference type="GO" id="GO:0046872">
    <property type="term" value="F:metal ion binding"/>
    <property type="evidence" value="ECO:0007669"/>
    <property type="project" value="UniProtKB-UniRule"/>
</dbReference>
<name>A0A9D1CIS7_9FIRM</name>
<dbReference type="GO" id="GO:0016829">
    <property type="term" value="F:lyase activity"/>
    <property type="evidence" value="ECO:0007669"/>
    <property type="project" value="UniProtKB-KW"/>
</dbReference>